<organism evidence="1 2">
    <name type="scientific">Escherichia coli</name>
    <dbReference type="NCBI Taxonomy" id="562"/>
    <lineage>
        <taxon>Bacteria</taxon>
        <taxon>Pseudomonadati</taxon>
        <taxon>Pseudomonadota</taxon>
        <taxon>Gammaproteobacteria</taxon>
        <taxon>Enterobacterales</taxon>
        <taxon>Enterobacteriaceae</taxon>
        <taxon>Escherichia</taxon>
    </lineage>
</organism>
<sequence>MNFREIANFYAQVMFLRDAIGLNPDRIGKREEMRISNVLQNCGYKRAQRRIGGKKCKVWEPLEPRGTT</sequence>
<reference evidence="1 2" key="1">
    <citation type="submission" date="2018-06" db="EMBL/GenBank/DDBJ databases">
        <authorList>
            <consortium name="Pathogen Informatics"/>
            <person name="Doyle S."/>
        </authorList>
    </citation>
    <scope>NUCLEOTIDE SEQUENCE [LARGE SCALE GENOMIC DNA]</scope>
    <source>
        <strain evidence="1 2">NCTC8500</strain>
    </source>
</reference>
<accession>A0A377DNF2</accession>
<gene>
    <name evidence="1" type="ORF">NCTC8500_01385</name>
</gene>
<dbReference type="EMBL" id="UGFG01000001">
    <property type="protein sequence ID" value="STM37639.1"/>
    <property type="molecule type" value="Genomic_DNA"/>
</dbReference>
<dbReference type="AlphaFoldDB" id="A0A377DNF2"/>
<evidence type="ECO:0000313" key="1">
    <source>
        <dbReference type="EMBL" id="STM37639.1"/>
    </source>
</evidence>
<protein>
    <submittedName>
        <fullName evidence="1">Putative virulence associated protein virE</fullName>
    </submittedName>
</protein>
<evidence type="ECO:0000313" key="2">
    <source>
        <dbReference type="Proteomes" id="UP000254429"/>
    </source>
</evidence>
<proteinExistence type="predicted"/>
<dbReference type="Proteomes" id="UP000254429">
    <property type="component" value="Unassembled WGS sequence"/>
</dbReference>
<name>A0A377DNF2_ECOLX</name>